<name>A0A166HCN7_9AGAM</name>
<protein>
    <submittedName>
        <fullName evidence="1">Uncharacterized protein</fullName>
    </submittedName>
</protein>
<keyword evidence="2" id="KW-1185">Reference proteome</keyword>
<gene>
    <name evidence="1" type="ORF">FIBSPDRAFT_956090</name>
</gene>
<accession>A0A166HCN7</accession>
<organism evidence="1 2">
    <name type="scientific">Athelia psychrophila</name>
    <dbReference type="NCBI Taxonomy" id="1759441"/>
    <lineage>
        <taxon>Eukaryota</taxon>
        <taxon>Fungi</taxon>
        <taxon>Dikarya</taxon>
        <taxon>Basidiomycota</taxon>
        <taxon>Agaricomycotina</taxon>
        <taxon>Agaricomycetes</taxon>
        <taxon>Agaricomycetidae</taxon>
        <taxon>Atheliales</taxon>
        <taxon>Atheliaceae</taxon>
        <taxon>Athelia</taxon>
    </lineage>
</organism>
<evidence type="ECO:0000313" key="2">
    <source>
        <dbReference type="Proteomes" id="UP000076532"/>
    </source>
</evidence>
<dbReference type="EMBL" id="KV417570">
    <property type="protein sequence ID" value="KZP18719.1"/>
    <property type="molecule type" value="Genomic_DNA"/>
</dbReference>
<dbReference type="Proteomes" id="UP000076532">
    <property type="component" value="Unassembled WGS sequence"/>
</dbReference>
<evidence type="ECO:0000313" key="1">
    <source>
        <dbReference type="EMBL" id="KZP18719.1"/>
    </source>
</evidence>
<reference evidence="1 2" key="1">
    <citation type="journal article" date="2016" name="Mol. Biol. Evol.">
        <title>Comparative Genomics of Early-Diverging Mushroom-Forming Fungi Provides Insights into the Origins of Lignocellulose Decay Capabilities.</title>
        <authorList>
            <person name="Nagy L.G."/>
            <person name="Riley R."/>
            <person name="Tritt A."/>
            <person name="Adam C."/>
            <person name="Daum C."/>
            <person name="Floudas D."/>
            <person name="Sun H."/>
            <person name="Yadav J.S."/>
            <person name="Pangilinan J."/>
            <person name="Larsson K.H."/>
            <person name="Matsuura K."/>
            <person name="Barry K."/>
            <person name="Labutti K."/>
            <person name="Kuo R."/>
            <person name="Ohm R.A."/>
            <person name="Bhattacharya S.S."/>
            <person name="Shirouzu T."/>
            <person name="Yoshinaga Y."/>
            <person name="Martin F.M."/>
            <person name="Grigoriev I.V."/>
            <person name="Hibbett D.S."/>
        </authorList>
    </citation>
    <scope>NUCLEOTIDE SEQUENCE [LARGE SCALE GENOMIC DNA]</scope>
    <source>
        <strain evidence="1 2">CBS 109695</strain>
    </source>
</reference>
<proteinExistence type="predicted"/>
<sequence>MYSTRRAGVNSPPHWWDAVGDFVPSDTHEHAMRRYIGFLESLRTPFLTSFEITRNLNSNHGPEAEPVEVLTGGAPMLHSVRLANPNPGGCHHHCRIPVYCVWNFRTWVFNTDASIHPNPTAGLEALYELEAQALPEFKFSTLRSLVWVTEGYLGQTRRDFPAAQIPHPVRGLFKAFSSIERLVYGGPYANELPRFLKEADVAGDKCWRQLRVIALQCLAPPAASVVPEHTDDEAHELMARRRAVGAPIEVTFVSSSLAWPWTMFDTEFLDV</sequence>
<dbReference type="AlphaFoldDB" id="A0A166HCN7"/>